<feature type="transmembrane region" description="Helical" evidence="10">
    <location>
        <begin position="165"/>
        <end position="188"/>
    </location>
</feature>
<feature type="transmembrane region" description="Helical" evidence="10">
    <location>
        <begin position="40"/>
        <end position="61"/>
    </location>
</feature>
<evidence type="ECO:0000256" key="2">
    <source>
        <dbReference type="ARBA" id="ARBA00022679"/>
    </source>
</evidence>
<dbReference type="GeneID" id="9698342"/>
<evidence type="ECO:0000313" key="12">
    <source>
        <dbReference type="EMBL" id="ADM12152.1"/>
    </source>
</evidence>
<evidence type="ECO:0000256" key="7">
    <source>
        <dbReference type="ARBA" id="ARBA00023288"/>
    </source>
</evidence>
<keyword evidence="3 10" id="KW-0812">Transmembrane</keyword>
<evidence type="ECO:0000256" key="6">
    <source>
        <dbReference type="ARBA" id="ARBA00023139"/>
    </source>
</evidence>
<dbReference type="OrthoDB" id="331948at2759"/>
<keyword evidence="13" id="KW-1185">Reference proteome</keyword>
<comment type="similarity">
    <text evidence="10">Belongs to the DHHC palmitoyltransferase family.</text>
</comment>
<dbReference type="RefSeq" id="XP_003073512.1">
    <property type="nucleotide sequence ID" value="XM_003073466.1"/>
</dbReference>
<evidence type="ECO:0000256" key="8">
    <source>
        <dbReference type="ARBA" id="ARBA00023315"/>
    </source>
</evidence>
<dbReference type="GO" id="GO:0019706">
    <property type="term" value="F:protein-cysteine S-palmitoyltransferase activity"/>
    <property type="evidence" value="ECO:0007669"/>
    <property type="project" value="UniProtKB-EC"/>
</dbReference>
<evidence type="ECO:0000256" key="9">
    <source>
        <dbReference type="ARBA" id="ARBA00048048"/>
    </source>
</evidence>
<dbReference type="AlphaFoldDB" id="E0S959"/>
<dbReference type="PANTHER" id="PTHR12246">
    <property type="entry name" value="PALMITOYLTRANSFERASE ZDHHC16"/>
    <property type="match status" value="1"/>
</dbReference>
<dbReference type="VEuPathDB" id="MicrosporidiaDB:Eint_090220"/>
<keyword evidence="7" id="KW-0449">Lipoprotein</keyword>
<dbReference type="Proteomes" id="UP000002313">
    <property type="component" value="Chromosome IX"/>
</dbReference>
<keyword evidence="2 10" id="KW-0808">Transferase</keyword>
<sequence>MGKIRPNFRMTLLISSLAFTYIAPLSEIILPAHFTFKGTYVVLLLLSSTLSAIYLMLSILYRGHVESNSEAINLIDHDEIKRFCKKCRNHKPERAHHCSSCGHCIKKMDHHCFWINNCVNYDNQGHFIRFLFFTALANWLIFLYMSIEFIAVLLFNKPLRHRRDYYILVISGISSLVFLVMTSFFFYLQLRLALMNMTFIEEMKQEDMNKIQGLTTLRSPYDRGIINNLIDTLGPPYALFLIGPFGDGMTFAKRHPIEHWKLQYDYHCIEDLIVI</sequence>
<keyword evidence="4 10" id="KW-1133">Transmembrane helix</keyword>
<evidence type="ECO:0000313" key="13">
    <source>
        <dbReference type="Proteomes" id="UP000002313"/>
    </source>
</evidence>
<keyword evidence="8 10" id="KW-0012">Acyltransferase</keyword>
<dbReference type="PROSITE" id="PS50216">
    <property type="entry name" value="DHHC"/>
    <property type="match status" value="1"/>
</dbReference>
<evidence type="ECO:0000256" key="1">
    <source>
        <dbReference type="ARBA" id="ARBA00004141"/>
    </source>
</evidence>
<reference evidence="12 13" key="2">
    <citation type="journal article" date="2012" name="Proc. Natl. Acad. Sci. U.S.A.">
        <title>Gain and loss of multiple functionally related, horizontally transferred genes in the reduced genomes of two microsporidian parasites.</title>
        <authorList>
            <person name="Pombert J.-F."/>
            <person name="Selman M."/>
            <person name="Burki F."/>
            <person name="Bardell F.T."/>
            <person name="Farinelli L."/>
            <person name="Solter L.F."/>
            <person name="Whitman D.W."/>
            <person name="Weiss L.M."/>
            <person name="Corradi N."/>
            <person name="Keeling P.J."/>
        </authorList>
    </citation>
    <scope>NUCLEOTIDE SEQUENCE [LARGE SCALE GENOMIC DNA]</scope>
    <source>
        <strain evidence="12 13">ATCC 50506</strain>
    </source>
</reference>
<protein>
    <recommendedName>
        <fullName evidence="10">Palmitoyltransferase</fullName>
        <ecNumber evidence="10">2.3.1.225</ecNumber>
    </recommendedName>
</protein>
<dbReference type="InterPro" id="IPR001594">
    <property type="entry name" value="Palmitoyltrfase_DHHC"/>
</dbReference>
<dbReference type="EMBL" id="CP001950">
    <property type="protein sequence ID" value="ADM12152.1"/>
    <property type="molecule type" value="Genomic_DNA"/>
</dbReference>
<organism evidence="12 13">
    <name type="scientific">Encephalitozoon intestinalis (strain ATCC 50506)</name>
    <name type="common">Microsporidian parasite</name>
    <name type="synonym">Septata intestinalis</name>
    <dbReference type="NCBI Taxonomy" id="876142"/>
    <lineage>
        <taxon>Eukaryota</taxon>
        <taxon>Fungi</taxon>
        <taxon>Fungi incertae sedis</taxon>
        <taxon>Microsporidia</taxon>
        <taxon>Unikaryonidae</taxon>
        <taxon>Encephalitozoon</taxon>
    </lineage>
</organism>
<gene>
    <name evidence="12" type="ORF">Eint_090220</name>
</gene>
<dbReference type="HOGENOM" id="CLU_027721_6_0_1"/>
<evidence type="ECO:0000256" key="10">
    <source>
        <dbReference type="RuleBase" id="RU079119"/>
    </source>
</evidence>
<evidence type="ECO:0000259" key="11">
    <source>
        <dbReference type="Pfam" id="PF01529"/>
    </source>
</evidence>
<comment type="domain">
    <text evidence="10">The DHHC domain is required for palmitoyltransferase activity.</text>
</comment>
<evidence type="ECO:0000256" key="5">
    <source>
        <dbReference type="ARBA" id="ARBA00023136"/>
    </source>
</evidence>
<proteinExistence type="inferred from homology"/>
<dbReference type="EC" id="2.3.1.225" evidence="10"/>
<dbReference type="Pfam" id="PF01529">
    <property type="entry name" value="DHHC"/>
    <property type="match status" value="1"/>
</dbReference>
<comment type="subcellular location">
    <subcellularLocation>
        <location evidence="1">Membrane</location>
        <topology evidence="1">Multi-pass membrane protein</topology>
    </subcellularLocation>
</comment>
<accession>E0S959</accession>
<dbReference type="InterPro" id="IPR039859">
    <property type="entry name" value="PFA4/ZDH16/20/ERF2-like"/>
</dbReference>
<dbReference type="KEGG" id="ein:Eint_090220"/>
<feature type="transmembrane region" description="Helical" evidence="10">
    <location>
        <begin position="12"/>
        <end position="34"/>
    </location>
</feature>
<keyword evidence="6" id="KW-0564">Palmitate</keyword>
<evidence type="ECO:0000256" key="4">
    <source>
        <dbReference type="ARBA" id="ARBA00022989"/>
    </source>
</evidence>
<evidence type="ECO:0000256" key="3">
    <source>
        <dbReference type="ARBA" id="ARBA00022692"/>
    </source>
</evidence>
<feature type="domain" description="Palmitoyltransferase DHHC" evidence="11">
    <location>
        <begin position="79"/>
        <end position="205"/>
    </location>
</feature>
<comment type="catalytic activity">
    <reaction evidence="9 10">
        <text>L-cysteinyl-[protein] + hexadecanoyl-CoA = S-hexadecanoyl-L-cysteinyl-[protein] + CoA</text>
        <dbReference type="Rhea" id="RHEA:36683"/>
        <dbReference type="Rhea" id="RHEA-COMP:10131"/>
        <dbReference type="Rhea" id="RHEA-COMP:11032"/>
        <dbReference type="ChEBI" id="CHEBI:29950"/>
        <dbReference type="ChEBI" id="CHEBI:57287"/>
        <dbReference type="ChEBI" id="CHEBI:57379"/>
        <dbReference type="ChEBI" id="CHEBI:74151"/>
        <dbReference type="EC" id="2.3.1.225"/>
    </reaction>
</comment>
<feature type="transmembrane region" description="Helical" evidence="10">
    <location>
        <begin position="130"/>
        <end position="153"/>
    </location>
</feature>
<dbReference type="GO" id="GO:0016020">
    <property type="term" value="C:membrane"/>
    <property type="evidence" value="ECO:0007669"/>
    <property type="project" value="UniProtKB-SubCell"/>
</dbReference>
<keyword evidence="5 10" id="KW-0472">Membrane</keyword>
<name>E0S959_ENCIT</name>
<reference evidence="12 13" key="1">
    <citation type="journal article" date="2010" name="Nat. Commun.">
        <title>The complete sequence of the smallest known nuclear genome from the microsporidian Encephalitozoon intestinalis.</title>
        <authorList>
            <person name="Corradi N."/>
            <person name="Pombert J.-F."/>
            <person name="Farinelli L."/>
            <person name="Didier E.S."/>
            <person name="Keeling P.J."/>
        </authorList>
    </citation>
    <scope>NUCLEOTIDE SEQUENCE [LARGE SCALE GENOMIC DNA]</scope>
    <source>
        <strain evidence="12 13">ATCC 50506</strain>
    </source>
</reference>